<dbReference type="Pfam" id="PF17164">
    <property type="entry name" value="DUF5122"/>
    <property type="match status" value="4"/>
</dbReference>
<feature type="signal peptide" evidence="1">
    <location>
        <begin position="1"/>
        <end position="20"/>
    </location>
</feature>
<keyword evidence="3" id="KW-1185">Reference proteome</keyword>
<dbReference type="InterPro" id="IPR026444">
    <property type="entry name" value="Secre_tail"/>
</dbReference>
<dbReference type="NCBIfam" id="TIGR04183">
    <property type="entry name" value="Por_Secre_tail"/>
    <property type="match status" value="1"/>
</dbReference>
<dbReference type="EMBL" id="CP094534">
    <property type="protein sequence ID" value="UOE35161.1"/>
    <property type="molecule type" value="Genomic_DNA"/>
</dbReference>
<evidence type="ECO:0000313" key="2">
    <source>
        <dbReference type="EMBL" id="UOE35161.1"/>
    </source>
</evidence>
<feature type="chain" id="PRO_5046093086" evidence="1">
    <location>
        <begin position="21"/>
        <end position="475"/>
    </location>
</feature>
<dbReference type="NCBIfam" id="TIGR02608">
    <property type="entry name" value="delta_60_rpt"/>
    <property type="match status" value="2"/>
</dbReference>
<protein>
    <submittedName>
        <fullName evidence="2">T9SS type A sorting domain-containing protein</fullName>
    </submittedName>
</protein>
<gene>
    <name evidence="2" type="ORF">MTP16_05795</name>
</gene>
<name>A0ABY4BBV0_9BACT</name>
<dbReference type="Gene3D" id="2.80.10.50">
    <property type="match status" value="2"/>
</dbReference>
<reference evidence="2 3" key="1">
    <citation type="submission" date="2022-03" db="EMBL/GenBank/DDBJ databases">
        <title>Hymenobactersp. isolated from the air.</title>
        <authorList>
            <person name="Won M."/>
            <person name="Kwon S.-W."/>
        </authorList>
    </citation>
    <scope>NUCLEOTIDE SEQUENCE [LARGE SCALE GENOMIC DNA]</scope>
    <source>
        <strain evidence="2 3">KACC 22596</strain>
    </source>
</reference>
<accession>A0ABY4BBV0</accession>
<evidence type="ECO:0000313" key="3">
    <source>
        <dbReference type="Proteomes" id="UP000831390"/>
    </source>
</evidence>
<dbReference type="RefSeq" id="WP_243516705.1">
    <property type="nucleotide sequence ID" value="NZ_CP094534.1"/>
</dbReference>
<dbReference type="Proteomes" id="UP000831390">
    <property type="component" value="Chromosome"/>
</dbReference>
<dbReference type="InterPro" id="IPR013431">
    <property type="entry name" value="Delta_60_rpt"/>
</dbReference>
<evidence type="ECO:0000256" key="1">
    <source>
        <dbReference type="SAM" id="SignalP"/>
    </source>
</evidence>
<sequence>MRKPLLFLLGLLGSGALAQAQQRDPSFHNATFQNGANVSILRRVVPQADGKYVVGGDFTAVDGHATRHVARILADGRPDVSFRCPQLGSGVSGLLAVQADGRALVWADSVRPLVRLLPSGDPDASFVLDTSAALGTRLRRAGATVFVQADGKLVVTGQQTLVRLNSDGSRDTGFQSPALSADMYVKAVSLEPTGGFTYVTSSPELNNRVTTGRISATGAPDASFVAQTLNRSDVNCLLRLADGRYLLGGIFDYGGSIPSLLRLLPNGTIDSSLQSYQMGYPVYTNFPTGPVTRLVEQADGLVLAAGTLNAANARGGPAPLVRCVASGQPDTTLNAHYISRFRTMPVINYTYNTARVIDMRVEASGKIIVAGLFEQVGGQPSSGLTRLLAAQPLASKSAHEAAVQLWPNPAREQLELRFEAAPPRRVALLEATGRTVLAVAGAPALTLRTAGLARGLYVLRLDYDGRTASQRVVLE</sequence>
<organism evidence="2 3">
    <name type="scientific">Hymenobacter monticola</name>
    <dbReference type="NCBI Taxonomy" id="1705399"/>
    <lineage>
        <taxon>Bacteria</taxon>
        <taxon>Pseudomonadati</taxon>
        <taxon>Bacteroidota</taxon>
        <taxon>Cytophagia</taxon>
        <taxon>Cytophagales</taxon>
        <taxon>Hymenobacteraceae</taxon>
        <taxon>Hymenobacter</taxon>
    </lineage>
</organism>
<proteinExistence type="predicted"/>
<keyword evidence="1" id="KW-0732">Signal</keyword>